<dbReference type="EMBL" id="CM038913">
    <property type="protein sequence ID" value="KAH9557802.1"/>
    <property type="molecule type" value="Genomic_DNA"/>
</dbReference>
<proteinExistence type="predicted"/>
<protein>
    <submittedName>
        <fullName evidence="1">Uncharacterized protein</fullName>
    </submittedName>
</protein>
<sequence length="178" mass="19834">MDVAASFASSMDQMASMVEGLTEELRKQWSQATAETAGGGGGGGGGGFFDPILAFVHAVDWTEPWLIGLILFHVVLLVFAVVSRKRSNVQMGIFFSVLFGVYFAERLNTYLHRHWKSFARQPYFDSHGVFLSVVWSGPLLLVSTLILVNSLRTMTSLMVKWKRAELKHRAHAAKNKDQ</sequence>
<evidence type="ECO:0000313" key="1">
    <source>
        <dbReference type="EMBL" id="KAH9557802.1"/>
    </source>
</evidence>
<gene>
    <name evidence="1" type="ORF">CY35_07G104000</name>
</gene>
<organism evidence="1 2">
    <name type="scientific">Sphagnum magellanicum</name>
    <dbReference type="NCBI Taxonomy" id="128215"/>
    <lineage>
        <taxon>Eukaryota</taxon>
        <taxon>Viridiplantae</taxon>
        <taxon>Streptophyta</taxon>
        <taxon>Embryophyta</taxon>
        <taxon>Bryophyta</taxon>
        <taxon>Sphagnophytina</taxon>
        <taxon>Sphagnopsida</taxon>
        <taxon>Sphagnales</taxon>
        <taxon>Sphagnaceae</taxon>
        <taxon>Sphagnum</taxon>
    </lineage>
</organism>
<dbReference type="Proteomes" id="UP000828922">
    <property type="component" value="Linkage Group LG07"/>
</dbReference>
<keyword evidence="2" id="KW-1185">Reference proteome</keyword>
<name>A0ACB8HNI7_9BRYO</name>
<evidence type="ECO:0000313" key="2">
    <source>
        <dbReference type="Proteomes" id="UP000828922"/>
    </source>
</evidence>
<reference evidence="2" key="1">
    <citation type="journal article" date="2022" name="New Phytol.">
        <title>Phylogenomic structure and speciation in an emerging model: the Sphagnum magellanicum complex (Bryophyta).</title>
        <authorList>
            <person name="Shaw A.J."/>
            <person name="Piatkowski B."/>
            <person name="Duffy A.M."/>
            <person name="Aguero B."/>
            <person name="Imwattana K."/>
            <person name="Nieto-Lugilde M."/>
            <person name="Healey A."/>
            <person name="Weston D.J."/>
            <person name="Patel M.N."/>
            <person name="Schmutz J."/>
            <person name="Grimwood J."/>
            <person name="Yavitt J.B."/>
            <person name="Hassel K."/>
            <person name="Stenoien H.K."/>
            <person name="Flatberg K.I."/>
            <person name="Bickford C.P."/>
            <person name="Hicks K.A."/>
        </authorList>
    </citation>
    <scope>NUCLEOTIDE SEQUENCE [LARGE SCALE GENOMIC DNA]</scope>
</reference>
<comment type="caution">
    <text evidence="1">The sequence shown here is derived from an EMBL/GenBank/DDBJ whole genome shotgun (WGS) entry which is preliminary data.</text>
</comment>
<accession>A0ACB8HNI7</accession>